<comment type="caution">
    <text evidence="2">The sequence shown here is derived from an EMBL/GenBank/DDBJ whole genome shotgun (WGS) entry which is preliminary data.</text>
</comment>
<organism evidence="2 3">
    <name type="scientific">Streptococcus pneumoniae</name>
    <dbReference type="NCBI Taxonomy" id="1313"/>
    <lineage>
        <taxon>Bacteria</taxon>
        <taxon>Bacillati</taxon>
        <taxon>Bacillota</taxon>
        <taxon>Bacilli</taxon>
        <taxon>Lactobacillales</taxon>
        <taxon>Streptococcaceae</taxon>
        <taxon>Streptococcus</taxon>
    </lineage>
</organism>
<name>A0A0B7LUK0_STREE</name>
<dbReference type="InterPro" id="IPR054787">
    <property type="entry name" value="TrlF_ATPase"/>
</dbReference>
<evidence type="ECO:0000259" key="1">
    <source>
        <dbReference type="Pfam" id="PF13304"/>
    </source>
</evidence>
<dbReference type="NCBIfam" id="NF045780">
    <property type="entry name" value="TrlF_fam_ATP"/>
    <property type="match status" value="1"/>
</dbReference>
<dbReference type="SUPFAM" id="SSF52540">
    <property type="entry name" value="P-loop containing nucleoside triphosphate hydrolases"/>
    <property type="match status" value="1"/>
</dbReference>
<dbReference type="GO" id="GO:0016887">
    <property type="term" value="F:ATP hydrolysis activity"/>
    <property type="evidence" value="ECO:0007669"/>
    <property type="project" value="InterPro"/>
</dbReference>
<dbReference type="RefSeq" id="WP_000616024.1">
    <property type="nucleotide sequence ID" value="NZ_AP026930.1"/>
</dbReference>
<reference evidence="2 3" key="1">
    <citation type="submission" date="2019-11" db="EMBL/GenBank/DDBJ databases">
        <title>Growth characteristics of pneumococcus vary with the chemical composition of the capsule and with environmental conditions.</title>
        <authorList>
            <person name="Tothpal A."/>
            <person name="Desobry K."/>
            <person name="Joshi S."/>
            <person name="Wyllie A.L."/>
            <person name="Weinberger D.M."/>
        </authorList>
    </citation>
    <scope>NUCLEOTIDE SEQUENCE [LARGE SCALE GENOMIC DNA]</scope>
    <source>
        <strain evidence="3">pnumococcus23A</strain>
    </source>
</reference>
<dbReference type="SUPFAM" id="SSF89550">
    <property type="entry name" value="PHP domain-like"/>
    <property type="match status" value="1"/>
</dbReference>
<protein>
    <submittedName>
        <fullName evidence="2">ATPase</fullName>
    </submittedName>
</protein>
<gene>
    <name evidence="2" type="ORF">GM537_00415</name>
</gene>
<dbReference type="InterPro" id="IPR027417">
    <property type="entry name" value="P-loop_NTPase"/>
</dbReference>
<dbReference type="InterPro" id="IPR016195">
    <property type="entry name" value="Pol/histidinol_Pase-like"/>
</dbReference>
<feature type="domain" description="ATPase AAA-type core" evidence="1">
    <location>
        <begin position="629"/>
        <end position="776"/>
    </location>
</feature>
<sequence length="853" mass="98895">MIQRGSEFRKWDLHIHSPYTVLNNQFDKLPDGSPDVEKFIQKIKDEGISAVGLTNYFRFSDDDFKLKDRLNEEGIATFLNLEVRLSNINKSDELFDYHVVFGNEVQDDIVKNLLGHLKANIGDDEKSFNRLSKTEIEDKAHIPFKDLLKVLNSDRELNGRFLTGFLSRGHGSATSDSDSKNKAVYEDICINSDFLIHSSNEVNITKDREFWLDKSPHIRPLLQSSDSHSLEQIGSKYSWVKADLTFDGLEQIKYEPEYRISVEKEKPTLKKDELVIDKILYNGQDIYLSENLNTIIGGRSTGKSTLLNSIAKKLGRELNGDSYYFENMDDFQIIWKDQQEDNSRQIEYIPQEYMFALARDNKKLKDLVGSIIQSKEMNSELKKYEQNCATLHLEIRGLLDSYKENQKNIHELIKPEAEKQATQNRIKTYETKKKELLNASEITEQERDLFENKNKELQLLKTQKEIHESDLRYVSSILPITFEVESLPTTTTPSQDLRVKIGQITARLRDSVRAQQEHEIRIIKLEKESLIKAIENKISDIGNDDIYKKCVEAMKNNSEIARLNSLIKNEVDILAKIEAFEKQRDEFDKVTEEIQKEIISKYKEYSNIRTELLNNFKIEDDNGDNLKISVKFSLIDLEAEFDYINARGRSKQDFIEKMIGSFEEVVDSIFDEDSLAFNGNRDKFSHIEHFFTTNFYEYSFEIEYQGDKFEQMSPGKKAFIVLKLILEFSDSKIPVLIDQPEDSLDNRAIYSELTKYIKKTKKNRQIIIVTHNPNIVVSGDAENIIVANQQSDNSPNQNGKKFDYVNGALENRNNDSTSEFILQKYNIREHVCDILEGGEDAFIKRENKYSING</sequence>
<dbReference type="AlphaFoldDB" id="A0A0B7LUK0"/>
<dbReference type="Gene3D" id="3.40.50.300">
    <property type="entry name" value="P-loop containing nucleotide triphosphate hydrolases"/>
    <property type="match status" value="2"/>
</dbReference>
<dbReference type="Proteomes" id="UP000490982">
    <property type="component" value="Unassembled WGS sequence"/>
</dbReference>
<accession>A0A0B7LUK0</accession>
<proteinExistence type="predicted"/>
<evidence type="ECO:0000313" key="3">
    <source>
        <dbReference type="Proteomes" id="UP000490982"/>
    </source>
</evidence>
<dbReference type="GO" id="GO:0005524">
    <property type="term" value="F:ATP binding"/>
    <property type="evidence" value="ECO:0007669"/>
    <property type="project" value="InterPro"/>
</dbReference>
<evidence type="ECO:0000313" key="2">
    <source>
        <dbReference type="EMBL" id="MTW23384.1"/>
    </source>
</evidence>
<dbReference type="InterPro" id="IPR003959">
    <property type="entry name" value="ATPase_AAA_core"/>
</dbReference>
<dbReference type="Pfam" id="PF13304">
    <property type="entry name" value="AAA_21"/>
    <property type="match status" value="1"/>
</dbReference>
<dbReference type="Gene3D" id="3.20.20.140">
    <property type="entry name" value="Metal-dependent hydrolases"/>
    <property type="match status" value="1"/>
</dbReference>
<dbReference type="EMBL" id="WNHS01000001">
    <property type="protein sequence ID" value="MTW23384.1"/>
    <property type="molecule type" value="Genomic_DNA"/>
</dbReference>